<sequence length="300" mass="34095">MKKGTIKMQYTLTALIEQKRDLPALANAGATEILIPLSGYSFTSAHKMNLQDALDLAASAHAFGMQAALLVNKIFAQEEVNMLDDLFAYLSQDITHLYFADLAVLETARAHHMENRLIYDPDTLLTSAEDIAFWHSCRLAGAVVSPLLTIEETIDAAKTNRDAILFIHGHPVLSRSRRPLLSSWKQAFSCMKEFKERNDLFLQEAKRQGKMPVFEDENGTIIYSDDRLESWLEMNRFMQAGICRYLLSGLYEDRLAYFESIKGYSRILHGEDAETVRDEVMTGTGEKTYDSGYYHEKTVR</sequence>
<dbReference type="EMBL" id="JALBUR010000001">
    <property type="protein sequence ID" value="MDX8418603.1"/>
    <property type="molecule type" value="Genomic_DNA"/>
</dbReference>
<comment type="caution">
    <text evidence="1">The sequence shown here is derived from an EMBL/GenBank/DDBJ whole genome shotgun (WGS) entry which is preliminary data.</text>
</comment>
<dbReference type="InterPro" id="IPR051454">
    <property type="entry name" value="RNA/ubiquinone_mod_enzymes"/>
</dbReference>
<dbReference type="InterPro" id="IPR001539">
    <property type="entry name" value="Peptidase_U32"/>
</dbReference>
<evidence type="ECO:0000313" key="2">
    <source>
        <dbReference type="Proteomes" id="UP001286174"/>
    </source>
</evidence>
<dbReference type="RefSeq" id="WP_370595290.1">
    <property type="nucleotide sequence ID" value="NZ_JALBUR010000001.1"/>
</dbReference>
<organism evidence="1 2">
    <name type="scientific">Grylomicrobium aquisgranensis</name>
    <dbReference type="NCBI Taxonomy" id="2926318"/>
    <lineage>
        <taxon>Bacteria</taxon>
        <taxon>Bacillati</taxon>
        <taxon>Bacillota</taxon>
        <taxon>Erysipelotrichia</taxon>
        <taxon>Erysipelotrichales</taxon>
        <taxon>Erysipelotrichaceae</taxon>
        <taxon>Grylomicrobium</taxon>
    </lineage>
</organism>
<dbReference type="AlphaFoldDB" id="A0AB35TZV3"/>
<dbReference type="Proteomes" id="UP001286174">
    <property type="component" value="Unassembled WGS sequence"/>
</dbReference>
<name>A0AB35TZV3_9FIRM</name>
<protein>
    <submittedName>
        <fullName evidence="1">U32 family peptidase</fullName>
    </submittedName>
</protein>
<reference evidence="1 2" key="1">
    <citation type="submission" date="2022-03" db="EMBL/GenBank/DDBJ databases">
        <title>Novel taxa within the pig intestine.</title>
        <authorList>
            <person name="Wylensek D."/>
            <person name="Bishof K."/>
            <person name="Afrizal A."/>
            <person name="Clavel T."/>
        </authorList>
    </citation>
    <scope>NUCLEOTIDE SEQUENCE [LARGE SCALE GENOMIC DNA]</scope>
    <source>
        <strain evidence="1 2">CLA-KB-P133</strain>
    </source>
</reference>
<dbReference type="Pfam" id="PF01136">
    <property type="entry name" value="Peptidase_U32"/>
    <property type="match status" value="1"/>
</dbReference>
<dbReference type="PANTHER" id="PTHR30217">
    <property type="entry name" value="PEPTIDASE U32 FAMILY"/>
    <property type="match status" value="1"/>
</dbReference>
<proteinExistence type="predicted"/>
<keyword evidence="2" id="KW-1185">Reference proteome</keyword>
<evidence type="ECO:0000313" key="1">
    <source>
        <dbReference type="EMBL" id="MDX8418603.1"/>
    </source>
</evidence>
<gene>
    <name evidence="1" type="ORF">MOZ60_00680</name>
</gene>
<accession>A0AB35TZV3</accession>
<dbReference type="PANTHER" id="PTHR30217:SF12">
    <property type="entry name" value="U32 FAMILY PEPTIDASE"/>
    <property type="match status" value="1"/>
</dbReference>